<keyword evidence="8 10" id="KW-0966">Cell projection</keyword>
<feature type="coiled-coil region" evidence="11">
    <location>
        <begin position="71"/>
        <end position="109"/>
    </location>
</feature>
<evidence type="ECO:0000256" key="12">
    <source>
        <dbReference type="SAM" id="MobiDB-lite"/>
    </source>
</evidence>
<evidence type="ECO:0000256" key="3">
    <source>
        <dbReference type="ARBA" id="ARBA00022490"/>
    </source>
</evidence>
<evidence type="ECO:0000256" key="6">
    <source>
        <dbReference type="ARBA" id="ARBA00023069"/>
    </source>
</evidence>
<dbReference type="InterPro" id="IPR048256">
    <property type="entry name" value="Tektin-like"/>
</dbReference>
<dbReference type="Proteomes" id="UP000324832">
    <property type="component" value="Unassembled WGS sequence"/>
</dbReference>
<dbReference type="InterPro" id="IPR000435">
    <property type="entry name" value="Tektins"/>
</dbReference>
<comment type="similarity">
    <text evidence="2 10">Belongs to the tektin family.</text>
</comment>
<reference evidence="13 14" key="1">
    <citation type="submission" date="2017-07" db="EMBL/GenBank/DDBJ databases">
        <authorList>
            <person name="Talla V."/>
            <person name="Backstrom N."/>
        </authorList>
    </citation>
    <scope>NUCLEOTIDE SEQUENCE [LARGE SCALE GENOMIC DNA]</scope>
</reference>
<comment type="subcellular location">
    <subcellularLocation>
        <location evidence="10">Cytoplasm</location>
        <location evidence="10">Cytoskeleton</location>
        <location evidence="10">Cilium axoneme</location>
    </subcellularLocation>
    <subcellularLocation>
        <location evidence="1">Cytoplasm</location>
        <location evidence="1">Cytoskeleton</location>
        <location evidence="1">Flagellum axoneme</location>
    </subcellularLocation>
</comment>
<dbReference type="AlphaFoldDB" id="A0A5E4QQE9"/>
<evidence type="ECO:0000256" key="8">
    <source>
        <dbReference type="ARBA" id="ARBA00023273"/>
    </source>
</evidence>
<keyword evidence="3" id="KW-0963">Cytoplasm</keyword>
<evidence type="ECO:0000256" key="4">
    <source>
        <dbReference type="ARBA" id="ARBA00022846"/>
    </source>
</evidence>
<keyword evidence="6 10" id="KW-0969">Cilium</keyword>
<sequence length="423" mass="49435">MFNQDVCLGHSCDLDKIRAVNDKLNAEVVEQINGSQELVMLTNFARESNEYVYKKCLQERISDINSWRWVLEDLCKRLEEALVALRHEEKALRVVVERIQDEIENYSKQGSRPGVINPLNDAVEESIKQEFMFLRNQKRRFVNLALELDTQITLLEKTKNRIERDILNKEEAVNVDVYCADKDYSDAVVENWKKKRKQGLPMKKWEKRCETLKKAGLRALRSSIVTRQQVRGARAHLSFEAQAMAIRVDTLLRRRLHTNILKLDDLKWQREEALRDRRALEEEKLSAEKNLLNVLDQQRIVAARIVDRTKRPGIELIKDDVDRKLRGELVQIRQFENEHQVNLKRIESLENAIADAIVKIDCSIVDLTYVINLDKERIRVRSGGEPRVDPKGQDRAESASASFPTELTVIREEEEEDDYPFDY</sequence>
<comment type="function">
    <text evidence="9">Microtubule inner protein (MIP) part of the dynein-decorated doublet microtubules (DMTs) in cilia and flagellar axoneme. Forms filamentous polymers in the walls of ciliary and flagellar microtubules.</text>
</comment>
<evidence type="ECO:0000313" key="14">
    <source>
        <dbReference type="Proteomes" id="UP000324832"/>
    </source>
</evidence>
<evidence type="ECO:0000256" key="11">
    <source>
        <dbReference type="SAM" id="Coils"/>
    </source>
</evidence>
<dbReference type="EMBL" id="FZQP02004468">
    <property type="protein sequence ID" value="VVD00147.1"/>
    <property type="molecule type" value="Genomic_DNA"/>
</dbReference>
<keyword evidence="7" id="KW-0206">Cytoskeleton</keyword>
<accession>A0A5E4QQE9</accession>
<evidence type="ECO:0000256" key="10">
    <source>
        <dbReference type="RuleBase" id="RU367040"/>
    </source>
</evidence>
<dbReference type="GO" id="GO:0060294">
    <property type="term" value="P:cilium movement involved in cell motility"/>
    <property type="evidence" value="ECO:0007669"/>
    <property type="project" value="UniProtKB-UniRule"/>
</dbReference>
<evidence type="ECO:0000256" key="1">
    <source>
        <dbReference type="ARBA" id="ARBA00004611"/>
    </source>
</evidence>
<feature type="region of interest" description="Disordered" evidence="12">
    <location>
        <begin position="382"/>
        <end position="423"/>
    </location>
</feature>
<keyword evidence="4 10" id="KW-0282">Flagellum</keyword>
<dbReference type="PANTHER" id="PTHR19960">
    <property type="entry name" value="TEKTIN"/>
    <property type="match status" value="1"/>
</dbReference>
<feature type="coiled-coil region" evidence="11">
    <location>
        <begin position="263"/>
        <end position="297"/>
    </location>
</feature>
<evidence type="ECO:0000313" key="13">
    <source>
        <dbReference type="EMBL" id="VVD00147.1"/>
    </source>
</evidence>
<proteinExistence type="inferred from homology"/>
<organism evidence="13 14">
    <name type="scientific">Leptidea sinapis</name>
    <dbReference type="NCBI Taxonomy" id="189913"/>
    <lineage>
        <taxon>Eukaryota</taxon>
        <taxon>Metazoa</taxon>
        <taxon>Ecdysozoa</taxon>
        <taxon>Arthropoda</taxon>
        <taxon>Hexapoda</taxon>
        <taxon>Insecta</taxon>
        <taxon>Pterygota</taxon>
        <taxon>Neoptera</taxon>
        <taxon>Endopterygota</taxon>
        <taxon>Lepidoptera</taxon>
        <taxon>Glossata</taxon>
        <taxon>Ditrysia</taxon>
        <taxon>Papilionoidea</taxon>
        <taxon>Pieridae</taxon>
        <taxon>Dismorphiinae</taxon>
        <taxon>Leptidea</taxon>
    </lineage>
</organism>
<dbReference type="GO" id="GO:0005930">
    <property type="term" value="C:axoneme"/>
    <property type="evidence" value="ECO:0007669"/>
    <property type="project" value="UniProtKB-SubCell"/>
</dbReference>
<dbReference type="GO" id="GO:0060271">
    <property type="term" value="P:cilium assembly"/>
    <property type="evidence" value="ECO:0007669"/>
    <property type="project" value="UniProtKB-UniRule"/>
</dbReference>
<evidence type="ECO:0000256" key="5">
    <source>
        <dbReference type="ARBA" id="ARBA00023054"/>
    </source>
</evidence>
<dbReference type="GO" id="GO:0015630">
    <property type="term" value="C:microtubule cytoskeleton"/>
    <property type="evidence" value="ECO:0007669"/>
    <property type="project" value="UniProtKB-UniRule"/>
</dbReference>
<keyword evidence="5 11" id="KW-0175">Coiled coil</keyword>
<keyword evidence="14" id="KW-1185">Reference proteome</keyword>
<evidence type="ECO:0000256" key="9">
    <source>
        <dbReference type="ARBA" id="ARBA00045224"/>
    </source>
</evidence>
<dbReference type="GO" id="GO:0005634">
    <property type="term" value="C:nucleus"/>
    <property type="evidence" value="ECO:0007669"/>
    <property type="project" value="TreeGrafter"/>
</dbReference>
<dbReference type="Pfam" id="PF03148">
    <property type="entry name" value="Tektin"/>
    <property type="match status" value="1"/>
</dbReference>
<evidence type="ECO:0000256" key="2">
    <source>
        <dbReference type="ARBA" id="ARBA00007209"/>
    </source>
</evidence>
<feature type="compositionally biased region" description="Acidic residues" evidence="12">
    <location>
        <begin position="412"/>
        <end position="423"/>
    </location>
</feature>
<gene>
    <name evidence="13" type="ORF">LSINAPIS_LOCUS10842</name>
</gene>
<name>A0A5E4QQE9_9NEOP</name>
<feature type="compositionally biased region" description="Basic and acidic residues" evidence="12">
    <location>
        <begin position="382"/>
        <end position="397"/>
    </location>
</feature>
<protein>
    <recommendedName>
        <fullName evidence="10">Tektin</fullName>
    </recommendedName>
</protein>
<dbReference type="PANTHER" id="PTHR19960:SF25">
    <property type="entry name" value="TEKTIN-1"/>
    <property type="match status" value="1"/>
</dbReference>
<evidence type="ECO:0000256" key="7">
    <source>
        <dbReference type="ARBA" id="ARBA00023212"/>
    </source>
</evidence>